<dbReference type="EMBL" id="KK107427">
    <property type="protein sequence ID" value="EZA50974.1"/>
    <property type="molecule type" value="Genomic_DNA"/>
</dbReference>
<evidence type="ECO:0000313" key="2">
    <source>
        <dbReference type="Proteomes" id="UP000053097"/>
    </source>
</evidence>
<dbReference type="Proteomes" id="UP000053097">
    <property type="component" value="Unassembled WGS sequence"/>
</dbReference>
<name>A0A026W7G6_OOCBI</name>
<dbReference type="STRING" id="2015173.A0A026W7G6"/>
<evidence type="ECO:0000313" key="1">
    <source>
        <dbReference type="EMBL" id="EZA50974.1"/>
    </source>
</evidence>
<dbReference type="PANTHER" id="PTHR47326:SF1">
    <property type="entry name" value="HTH PSQ-TYPE DOMAIN-CONTAINING PROTEIN"/>
    <property type="match status" value="1"/>
</dbReference>
<dbReference type="PANTHER" id="PTHR47326">
    <property type="entry name" value="TRANSPOSABLE ELEMENT TC3 TRANSPOSASE-LIKE PROTEIN"/>
    <property type="match status" value="1"/>
</dbReference>
<sequence>VWNIFHEHNLHPVKLTKVQDLAPGDPPQRLHYCQWLNACIGENTNFLSFVCSTDEKGFSREGTFNPHNAHYWAEENPHVIHVRGYEQKFFINVWARIVGDHLLGPYILPARLNAQNYLIFLQQQLPDYLDDLPLQFRRVMWWQ</sequence>
<dbReference type="GO" id="GO:0003676">
    <property type="term" value="F:nucleic acid binding"/>
    <property type="evidence" value="ECO:0007669"/>
    <property type="project" value="InterPro"/>
</dbReference>
<reference evidence="1 2" key="1">
    <citation type="journal article" date="2014" name="Curr. Biol.">
        <title>The genome of the clonal raider ant Cerapachys biroi.</title>
        <authorList>
            <person name="Oxley P.R."/>
            <person name="Ji L."/>
            <person name="Fetter-Pruneda I."/>
            <person name="McKenzie S.K."/>
            <person name="Li C."/>
            <person name="Hu H."/>
            <person name="Zhang G."/>
            <person name="Kronauer D.J."/>
        </authorList>
    </citation>
    <scope>NUCLEOTIDE SEQUENCE [LARGE SCALE GENOMIC DNA]</scope>
</reference>
<feature type="non-terminal residue" evidence="1">
    <location>
        <position position="1"/>
    </location>
</feature>
<dbReference type="Gene3D" id="3.30.420.10">
    <property type="entry name" value="Ribonuclease H-like superfamily/Ribonuclease H"/>
    <property type="match status" value="1"/>
</dbReference>
<proteinExistence type="predicted"/>
<keyword evidence="2" id="KW-1185">Reference proteome</keyword>
<dbReference type="AlphaFoldDB" id="A0A026W7G6"/>
<protein>
    <submittedName>
        <fullName evidence="1">Uncharacterized protein</fullName>
    </submittedName>
</protein>
<organism evidence="1 2">
    <name type="scientific">Ooceraea biroi</name>
    <name type="common">Clonal raider ant</name>
    <name type="synonym">Cerapachys biroi</name>
    <dbReference type="NCBI Taxonomy" id="2015173"/>
    <lineage>
        <taxon>Eukaryota</taxon>
        <taxon>Metazoa</taxon>
        <taxon>Ecdysozoa</taxon>
        <taxon>Arthropoda</taxon>
        <taxon>Hexapoda</taxon>
        <taxon>Insecta</taxon>
        <taxon>Pterygota</taxon>
        <taxon>Neoptera</taxon>
        <taxon>Endopterygota</taxon>
        <taxon>Hymenoptera</taxon>
        <taxon>Apocrita</taxon>
        <taxon>Aculeata</taxon>
        <taxon>Formicoidea</taxon>
        <taxon>Formicidae</taxon>
        <taxon>Dorylinae</taxon>
        <taxon>Ooceraea</taxon>
    </lineage>
</organism>
<dbReference type="OrthoDB" id="7697827at2759"/>
<dbReference type="InterPro" id="IPR036397">
    <property type="entry name" value="RNaseH_sf"/>
</dbReference>
<accession>A0A026W7G6</accession>
<gene>
    <name evidence="1" type="ORF">X777_10543</name>
</gene>